<dbReference type="InterPro" id="IPR016024">
    <property type="entry name" value="ARM-type_fold"/>
</dbReference>
<feature type="domain" description="PI3K/PI4K catalytic" evidence="6">
    <location>
        <begin position="2002"/>
        <end position="2316"/>
    </location>
</feature>
<evidence type="ECO:0000256" key="1">
    <source>
        <dbReference type="ARBA" id="ARBA00011031"/>
    </source>
</evidence>
<keyword evidence="2" id="KW-0677">Repeat</keyword>
<gene>
    <name evidence="9" type="ORF">M9Y10_005391</name>
</gene>
<evidence type="ECO:0000313" key="10">
    <source>
        <dbReference type="Proteomes" id="UP001470230"/>
    </source>
</evidence>
<dbReference type="EC" id="2.7.11.1" evidence="5"/>
<dbReference type="InterPro" id="IPR011009">
    <property type="entry name" value="Kinase-like_dom_sf"/>
</dbReference>
<sequence length="2367" mass="271247">MDLEKLAIPRTFVEMQQVSETYYQRFYLEMVRIPNSSLSSYIDTFLETLLRISKNSSSHPNAIRASIGVVALYRFGYHNFPKLTQIIDRLLPQTDIEYVRFTSWCVGRLIHHPDVEQGLYVTHVFNRCVGWCRANGRRARPLAAAHLLGSLSSNAGSSVVVFFPSLQSIIWILVSHESTQVLRATADAICMYTRAVVRYGRSDLEQYLDFFTKLCTKLLNFNASLKNYTALILFEQLINNCPDYFLPKILEYYSLFEELDYDSPMLVKQAQFVAIAALSQVDPKIFVDNIADELFSNTESILFEFPKEIVSSLALLCRTIPDYMITKLTELKEFAKELITEPDSDFTLLTAMLNRFGKACLPIDYDLIKELIKMPMTQSYLQFFVALFSIPHGLAFQSSAADIILQYLQANSTIENSYENNDKGELIDILTERIKAELQSPDPIIALNLLSQLPPEVIVEQDHLLDEVINLFLSPSDEIRSLSPKAIYNIAKSSKSIKTEKITDNLLQLAIYDSSAQVRSSIINTVGSNCIELLALPDHIKYLEIFIGDDSITVRKATFKLMAELLKYNPLAITSLSRDALSDCFFYIRHALNVRQKARYIETLPDLINASKSMIKSYSGAIMDIVLSTLLYVPTSPNTKYENFMEEDAVNTILIGIMDSLSLVAPLDSGQVAHYGDILIPLICNILLTRNCRNLSLSIMQLFLSLLTFPGSDLSYRTKTPMILSACSTFLAKTRSRKARMRTLKVLGAIGVVEVHQKPPPKSCQSPKYTDEALAREFFHPSRDSDTKIDDSLLLKESSLEQYLVSFSASSLLSIFRDDNLKEFYLEVIQALVQVLHFPRMYMLTYFDNFVSRLLEVMEKSTDEEIKEILPLYTELIDNSTHNTSPFLKRSLDLIHNRFSNQLAIQFLDLVLAFLYSIRDGVCSYTPDSIQLLVRCLDESKNTNERIAKRVLSVFSILSVYSIELLFIIIPFICNTILCEQSLRGVRIAALETLTEIVKTVDLYKYLGPMIRAVTFGLFYEDDETGVTRKASYELLYALFQAQKTNFYYASKPLMEALQKSKMINPKLQSLIDEVKSMKTDDSKLFYTHERLYKFKPLCQPKRRTFYTARISNKIKHQFSEDTIIAKFHTPTTGQDRHMDQWIRSLILACISNSPIDQMRACTTLATSYHPLALKLFNVAFLSCWKETSPEGRETIVTSIRDILKTNDNYEPVMNEILGLLVFMDKIEQPLQIEPEIIVQASLKFGYIAYALHIQQGLLDKTPQNTAVIGQLVEILVQMKNWPDAIGVWENSQQKAFNNSSLNKAEVLSRLRFWDQVESIYRSKFNKSKDFQSFVNLTQALSEMAMFDQIIDHIEYFRTLKSHQKMKLAVNFGKAALQTGRWDLVELTLKYMPDDSVPGMALKAMNAIHKGNVEMVDGFIDKGFSLLASRPITFLADNQRVHPETMQMAQTLVEICEMKRRLFHYYEATDIDEVWNERLKTAPQDFDLWFHLLANRVRMIDARDDNLIKFFTLKSATLGTKIHSNVFDLLLPDFNFEISPDLHKICYVVLHWNVGEKQRALSEMKKLTTIVDPPLNSRCHFLYASWLLEGDENDSIDVIKDAFNHLKIVVDSFSDKYSSFSKISNPEFSVFSNSTSIDNFGFIVDFRDVAREVNRIKNKKDRRFQPLSIDLESPDVIKNVQKAQENCGTLILPSQILKELTTDQTVVEQLRKWSDVNASLISLDQDNFEDYVTNAINALTLCAKLSPSFPDVVQLLNIFFEHANEERIFRATASFIEALQPKQLIQATPQLLIQLSHPSEEVASFVHNTVLSLLKEHYHALIFSVIVMKHSTNKARGLAANKILEEFNSLKPQVYAEVELIRKSMLMAAVTWSERVLQYITDAFEHYQRNRIDRMLISLNSILKLVKKPKCDMHYQFIKQYGSSIQSLDQILKIFDPKIKNTMDQLSQWCKIMQDKIGEELKRVRVIRLSSISKELHEKTGFFMAVPCTYKPSKPVNHIQYFVGQFSVYMTKQQPKDVIIRGEDGNFYQYLLKGHEDLRLDERIMQFFRLINSLIIKSFFFQQNMIQTMGVIPLSLQHGLVQWVPGTETLRSIIEGQRKIHNRDPMEEYTLIDNFSDVPFDLLLQIQKLQLIKKIFKNTPDSDLASFFWLKASNAEMWMKQTSTFAISTGMTSIVGYIIGLGDRHPSNLLIDRFTGKVIHIDFGDCFERAARRALLPEVVPFRLTRMMVKAMGPTGVNGNFLTSFVNMSQILRENKRVLVMVLSTFVHEPLVDPDIEEDKKAALNTPPLIVMKAKAEEAAARSYHPAEEAGIQSSVEMRKRVYQKLTGNDLGDDQKLSVENQATKLINTASDPYILSRMYSGWCPFW</sequence>
<dbReference type="PANTHER" id="PTHR11139">
    <property type="entry name" value="ATAXIA TELANGIECTASIA MUTATED ATM -RELATED"/>
    <property type="match status" value="1"/>
</dbReference>
<comment type="similarity">
    <text evidence="1 5">Belongs to the PI3/PI4-kinase family.</text>
</comment>
<comment type="catalytic activity">
    <reaction evidence="4">
        <text>L-seryl-[protein] + ATP = O-phospho-L-seryl-[protein] + ADP + H(+)</text>
        <dbReference type="Rhea" id="RHEA:17989"/>
        <dbReference type="Rhea" id="RHEA-COMP:9863"/>
        <dbReference type="Rhea" id="RHEA-COMP:11604"/>
        <dbReference type="ChEBI" id="CHEBI:15378"/>
        <dbReference type="ChEBI" id="CHEBI:29999"/>
        <dbReference type="ChEBI" id="CHEBI:30616"/>
        <dbReference type="ChEBI" id="CHEBI:83421"/>
        <dbReference type="ChEBI" id="CHEBI:456216"/>
        <dbReference type="EC" id="2.7.11.1"/>
    </reaction>
</comment>
<dbReference type="SUPFAM" id="SSF48371">
    <property type="entry name" value="ARM repeat"/>
    <property type="match status" value="1"/>
</dbReference>
<comment type="caution">
    <text evidence="9">The sequence shown here is derived from an EMBL/GenBank/DDBJ whole genome shotgun (WGS) entry which is preliminary data.</text>
</comment>
<dbReference type="InterPro" id="IPR003151">
    <property type="entry name" value="PIK-rel_kinase_FAT"/>
</dbReference>
<dbReference type="PROSITE" id="PS51189">
    <property type="entry name" value="FAT"/>
    <property type="match status" value="1"/>
</dbReference>
<dbReference type="Pfam" id="PF00454">
    <property type="entry name" value="PI3_PI4_kinase"/>
    <property type="match status" value="1"/>
</dbReference>
<evidence type="ECO:0000313" key="9">
    <source>
        <dbReference type="EMBL" id="KAK8878611.1"/>
    </source>
</evidence>
<dbReference type="PANTHER" id="PTHR11139:SF9">
    <property type="entry name" value="SERINE_THREONINE-PROTEIN KINASE MTOR"/>
    <property type="match status" value="1"/>
</dbReference>
<evidence type="ECO:0000256" key="5">
    <source>
        <dbReference type="RuleBase" id="RU364109"/>
    </source>
</evidence>
<dbReference type="InterPro" id="IPR003152">
    <property type="entry name" value="FATC_dom"/>
</dbReference>
<organism evidence="9 10">
    <name type="scientific">Tritrichomonas musculus</name>
    <dbReference type="NCBI Taxonomy" id="1915356"/>
    <lineage>
        <taxon>Eukaryota</taxon>
        <taxon>Metamonada</taxon>
        <taxon>Parabasalia</taxon>
        <taxon>Tritrichomonadida</taxon>
        <taxon>Tritrichomonadidae</taxon>
        <taxon>Tritrichomonas</taxon>
    </lineage>
</organism>
<feature type="domain" description="FATC" evidence="8">
    <location>
        <begin position="2335"/>
        <end position="2367"/>
    </location>
</feature>
<dbReference type="InterPro" id="IPR000403">
    <property type="entry name" value="PI3/4_kinase_cat_dom"/>
</dbReference>
<dbReference type="Gene3D" id="1.25.10.10">
    <property type="entry name" value="Leucine-rich Repeat Variant"/>
    <property type="match status" value="3"/>
</dbReference>
<keyword evidence="5" id="KW-0808">Transferase</keyword>
<dbReference type="Gene3D" id="1.10.1070.11">
    <property type="entry name" value="Phosphatidylinositol 3-/4-kinase, catalytic domain"/>
    <property type="match status" value="1"/>
</dbReference>
<evidence type="ECO:0000259" key="8">
    <source>
        <dbReference type="PROSITE" id="PS51190"/>
    </source>
</evidence>
<evidence type="ECO:0000259" key="7">
    <source>
        <dbReference type="PROSITE" id="PS51189"/>
    </source>
</evidence>
<dbReference type="InterPro" id="IPR014009">
    <property type="entry name" value="PIK_FAT"/>
</dbReference>
<dbReference type="EMBL" id="JAPFFF010000011">
    <property type="protein sequence ID" value="KAK8878611.1"/>
    <property type="molecule type" value="Genomic_DNA"/>
</dbReference>
<keyword evidence="5" id="KW-0723">Serine/threonine-protein kinase</keyword>
<dbReference type="PROSITE" id="PS51190">
    <property type="entry name" value="FATC"/>
    <property type="match status" value="1"/>
</dbReference>
<keyword evidence="5" id="KW-0067">ATP-binding</keyword>
<dbReference type="SMART" id="SM01346">
    <property type="entry name" value="DUF3385"/>
    <property type="match status" value="1"/>
</dbReference>
<reference evidence="9 10" key="1">
    <citation type="submission" date="2024-04" db="EMBL/GenBank/DDBJ databases">
        <title>Tritrichomonas musculus Genome.</title>
        <authorList>
            <person name="Alves-Ferreira E."/>
            <person name="Grigg M."/>
            <person name="Lorenzi H."/>
            <person name="Galac M."/>
        </authorList>
    </citation>
    <scope>NUCLEOTIDE SEQUENCE [LARGE SCALE GENOMIC DNA]</scope>
    <source>
        <strain evidence="9 10">EAF2021</strain>
    </source>
</reference>
<protein>
    <recommendedName>
        <fullName evidence="5">Serine/threonine-protein kinase TOR</fullName>
        <ecNumber evidence="5">2.7.11.1</ecNumber>
    </recommendedName>
</protein>
<dbReference type="InterPro" id="IPR036940">
    <property type="entry name" value="PI3/4_kinase_cat_sf"/>
</dbReference>
<dbReference type="PROSITE" id="PS50290">
    <property type="entry name" value="PI3_4_KINASE_3"/>
    <property type="match status" value="1"/>
</dbReference>
<dbReference type="InterPro" id="IPR011989">
    <property type="entry name" value="ARM-like"/>
</dbReference>
<dbReference type="Gene3D" id="3.30.1010.10">
    <property type="entry name" value="Phosphatidylinositol 3-kinase Catalytic Subunit, Chain A, domain 4"/>
    <property type="match status" value="1"/>
</dbReference>
<evidence type="ECO:0000256" key="4">
    <source>
        <dbReference type="ARBA" id="ARBA00048679"/>
    </source>
</evidence>
<evidence type="ECO:0000256" key="3">
    <source>
        <dbReference type="ARBA" id="ARBA00047899"/>
    </source>
</evidence>
<evidence type="ECO:0000256" key="2">
    <source>
        <dbReference type="ARBA" id="ARBA00022737"/>
    </source>
</evidence>
<dbReference type="Pfam" id="PF08771">
    <property type="entry name" value="FRB_dom"/>
    <property type="match status" value="1"/>
</dbReference>
<dbReference type="SUPFAM" id="SSF56112">
    <property type="entry name" value="Protein kinase-like (PK-like)"/>
    <property type="match status" value="1"/>
</dbReference>
<keyword evidence="5" id="KW-0418">Kinase</keyword>
<comment type="catalytic activity">
    <reaction evidence="3 5">
        <text>L-threonyl-[protein] + ATP = O-phospho-L-threonyl-[protein] + ADP + H(+)</text>
        <dbReference type="Rhea" id="RHEA:46608"/>
        <dbReference type="Rhea" id="RHEA-COMP:11060"/>
        <dbReference type="Rhea" id="RHEA-COMP:11605"/>
        <dbReference type="ChEBI" id="CHEBI:15378"/>
        <dbReference type="ChEBI" id="CHEBI:30013"/>
        <dbReference type="ChEBI" id="CHEBI:30616"/>
        <dbReference type="ChEBI" id="CHEBI:61977"/>
        <dbReference type="ChEBI" id="CHEBI:456216"/>
        <dbReference type="EC" id="2.7.11.1"/>
    </reaction>
</comment>
<dbReference type="Pfam" id="PF11865">
    <property type="entry name" value="mTOR_dom"/>
    <property type="match status" value="1"/>
</dbReference>
<dbReference type="Pfam" id="PF02260">
    <property type="entry name" value="FATC"/>
    <property type="match status" value="1"/>
</dbReference>
<dbReference type="InterPro" id="IPR050517">
    <property type="entry name" value="DDR_Repair_Kinase"/>
</dbReference>
<feature type="domain" description="FAT" evidence="7">
    <location>
        <begin position="1237"/>
        <end position="1831"/>
    </location>
</feature>
<dbReference type="InterPro" id="IPR024585">
    <property type="entry name" value="mTOR_dom"/>
</dbReference>
<dbReference type="SMART" id="SM01345">
    <property type="entry name" value="Rapamycin_bind"/>
    <property type="match status" value="1"/>
</dbReference>
<dbReference type="InterPro" id="IPR009076">
    <property type="entry name" value="FRB_dom"/>
</dbReference>
<accession>A0ABR2JL35</accession>
<dbReference type="SMART" id="SM01343">
    <property type="entry name" value="FATC"/>
    <property type="match status" value="1"/>
</dbReference>
<evidence type="ECO:0000259" key="6">
    <source>
        <dbReference type="PROSITE" id="PS50290"/>
    </source>
</evidence>
<proteinExistence type="inferred from homology"/>
<dbReference type="Proteomes" id="UP001470230">
    <property type="component" value="Unassembled WGS sequence"/>
</dbReference>
<dbReference type="SMART" id="SM00146">
    <property type="entry name" value="PI3Kc"/>
    <property type="match status" value="1"/>
</dbReference>
<name>A0ABR2JL35_9EUKA</name>
<keyword evidence="5" id="KW-0547">Nucleotide-binding</keyword>
<keyword evidence="10" id="KW-1185">Reference proteome</keyword>
<dbReference type="Pfam" id="PF02259">
    <property type="entry name" value="FAT"/>
    <property type="match status" value="1"/>
</dbReference>